<dbReference type="RefSeq" id="WP_092685143.1">
    <property type="nucleotide sequence ID" value="NZ_FODT01000008.1"/>
</dbReference>
<name>A0A1H8V7Q0_9BRAD</name>
<sequence>MARKLFDNVRHLISTPGGGQITLGTVPATWQGFAAAGAVDGDNPPYELVDGNDRENGYLTLGNGVTTAARAVITSTNGNAPINLSGSAVLTCTPIANTFNKDLLSVASIQILSPTEKGIGLDNLGATTVGKALFVAADQATARKNLSVLSPPQGRLTLQSGVPVMSMTQAAKTTIYYTPYLGNQIPIYDGASMVMTAFSELSAATTDTTKSPAAIGASKVNDWFIWHDAGTLRLSHGPDWTNDTTRSAGTALTMVGGIYLNNAAITNGPAASRGTYVGTTRSNSSSQLDFIVGASGTAGWVGIWNAYNRRPCVMTVSDAASNWTYSTGVPRASNNGIVSRVSFVCGLQEDAVDASFNTRVTIGGTNGYTLQGLALDSTSTFSARSLVGGTGTATNAYVSHAVRSSFSPLLGYHYIASIEEGDGVTPNLVHGYGYANLTVKIWS</sequence>
<accession>A0A1H8V7Q0</accession>
<dbReference type="AlphaFoldDB" id="A0A1H8V7Q0"/>
<protein>
    <submittedName>
        <fullName evidence="1">Uncharacterized protein</fullName>
    </submittedName>
</protein>
<organism evidence="1 2">
    <name type="scientific">Rhodopseudomonas pseudopalustris</name>
    <dbReference type="NCBI Taxonomy" id="1513892"/>
    <lineage>
        <taxon>Bacteria</taxon>
        <taxon>Pseudomonadati</taxon>
        <taxon>Pseudomonadota</taxon>
        <taxon>Alphaproteobacteria</taxon>
        <taxon>Hyphomicrobiales</taxon>
        <taxon>Nitrobacteraceae</taxon>
        <taxon>Rhodopseudomonas</taxon>
    </lineage>
</organism>
<dbReference type="OrthoDB" id="8141491at2"/>
<dbReference type="Proteomes" id="UP000199615">
    <property type="component" value="Unassembled WGS sequence"/>
</dbReference>
<keyword evidence="2" id="KW-1185">Reference proteome</keyword>
<reference evidence="2" key="1">
    <citation type="submission" date="2016-10" db="EMBL/GenBank/DDBJ databases">
        <authorList>
            <person name="Varghese N."/>
            <person name="Submissions S."/>
        </authorList>
    </citation>
    <scope>NUCLEOTIDE SEQUENCE [LARGE SCALE GENOMIC DNA]</scope>
    <source>
        <strain evidence="2">DSM 123</strain>
    </source>
</reference>
<dbReference type="EMBL" id="FODT01000008">
    <property type="protein sequence ID" value="SEP11436.1"/>
    <property type="molecule type" value="Genomic_DNA"/>
</dbReference>
<evidence type="ECO:0000313" key="1">
    <source>
        <dbReference type="EMBL" id="SEP11436.1"/>
    </source>
</evidence>
<proteinExistence type="predicted"/>
<gene>
    <name evidence="1" type="ORF">SAMN05444123_108104</name>
</gene>
<evidence type="ECO:0000313" key="2">
    <source>
        <dbReference type="Proteomes" id="UP000199615"/>
    </source>
</evidence>